<sequence>MVVGGDGEEKGKGKGKEKGKLIGGKLLNGIVLGLDGKLGSVGRVNCGTVGKEGRSSSESEGCVVKGGGAFPCGNGNVGIGGGKVDDPPEGEVVVCRSWRAARPVFITEKKEIARRKANMVQLCM</sequence>
<accession>A0AAN9HS48</accession>
<name>A0AAN9HS48_CROPI</name>
<dbReference type="AlphaFoldDB" id="A0AAN9HS48"/>
<proteinExistence type="predicted"/>
<evidence type="ECO:0000313" key="2">
    <source>
        <dbReference type="Proteomes" id="UP001372338"/>
    </source>
</evidence>
<comment type="caution">
    <text evidence="1">The sequence shown here is derived from an EMBL/GenBank/DDBJ whole genome shotgun (WGS) entry which is preliminary data.</text>
</comment>
<dbReference type="EMBL" id="JAYWIO010000007">
    <property type="protein sequence ID" value="KAK7252291.1"/>
    <property type="molecule type" value="Genomic_DNA"/>
</dbReference>
<keyword evidence="2" id="KW-1185">Reference proteome</keyword>
<organism evidence="1 2">
    <name type="scientific">Crotalaria pallida</name>
    <name type="common">Smooth rattlebox</name>
    <name type="synonym">Crotalaria striata</name>
    <dbReference type="NCBI Taxonomy" id="3830"/>
    <lineage>
        <taxon>Eukaryota</taxon>
        <taxon>Viridiplantae</taxon>
        <taxon>Streptophyta</taxon>
        <taxon>Embryophyta</taxon>
        <taxon>Tracheophyta</taxon>
        <taxon>Spermatophyta</taxon>
        <taxon>Magnoliopsida</taxon>
        <taxon>eudicotyledons</taxon>
        <taxon>Gunneridae</taxon>
        <taxon>Pentapetalae</taxon>
        <taxon>rosids</taxon>
        <taxon>fabids</taxon>
        <taxon>Fabales</taxon>
        <taxon>Fabaceae</taxon>
        <taxon>Papilionoideae</taxon>
        <taxon>50 kb inversion clade</taxon>
        <taxon>genistoids sensu lato</taxon>
        <taxon>core genistoids</taxon>
        <taxon>Crotalarieae</taxon>
        <taxon>Crotalaria</taxon>
    </lineage>
</organism>
<dbReference type="Proteomes" id="UP001372338">
    <property type="component" value="Unassembled WGS sequence"/>
</dbReference>
<reference evidence="1 2" key="1">
    <citation type="submission" date="2024-01" db="EMBL/GenBank/DDBJ databases">
        <title>The genomes of 5 underutilized Papilionoideae crops provide insights into root nodulation and disease resistanc.</title>
        <authorList>
            <person name="Yuan L."/>
        </authorList>
    </citation>
    <scope>NUCLEOTIDE SEQUENCE [LARGE SCALE GENOMIC DNA]</scope>
    <source>
        <strain evidence="1">ZHUSHIDOU_FW_LH</strain>
        <tissue evidence="1">Leaf</tissue>
    </source>
</reference>
<gene>
    <name evidence="1" type="ORF">RIF29_36132</name>
</gene>
<evidence type="ECO:0000313" key="1">
    <source>
        <dbReference type="EMBL" id="KAK7252291.1"/>
    </source>
</evidence>
<protein>
    <submittedName>
        <fullName evidence="1">Uncharacterized protein</fullName>
    </submittedName>
</protein>